<organism evidence="10 11">
    <name type="scientific">Phyllobacterium leguminum</name>
    <dbReference type="NCBI Taxonomy" id="314237"/>
    <lineage>
        <taxon>Bacteria</taxon>
        <taxon>Pseudomonadati</taxon>
        <taxon>Pseudomonadota</taxon>
        <taxon>Alphaproteobacteria</taxon>
        <taxon>Hyphomicrobiales</taxon>
        <taxon>Phyllobacteriaceae</taxon>
        <taxon>Phyllobacterium</taxon>
    </lineage>
</organism>
<dbReference type="RefSeq" id="WP_110752683.1">
    <property type="nucleotide sequence ID" value="NZ_QJTF01000015.1"/>
</dbReference>
<dbReference type="PANTHER" id="PTHR32309:SF13">
    <property type="entry name" value="FERRIC ENTEROBACTIN TRANSPORT PROTEIN FEPE"/>
    <property type="match status" value="1"/>
</dbReference>
<sequence length="740" mass="80302">MSSTGSVGSDVDIDLGALFASLRRNALFILVGALTLAALALLFCLAATPQFRAESRILIETRESIFTRPNGETAADRPVLDQEGVKSQVEVVTSTDLLKTVGDKLDLAGTDEFGRPGTLSRALISLGLREGPAQSSREDYMLRKMREHLQVYNVPDSRVIVVQFSSKDPALAAKVSNAIADEYIALQRAAKLESTGDATAWLQPEIADLSKRVKAAETKVANYRASADLLAGQGDTPIATQQLSEVSSELSRVRAGRSASEAKAESIRKALATGAPLDTVPDIVASGLMQRLRERQIQLNANIADLSTSLLDGHPRIRALRSQLADLNQQIRNEGRKILESFENEAETAKLRETELNRELNRTKAQAARAGDQTVELRALEREAAAQRELLETYLTRYREAASRTDRNYLPVDARVFSRADTPAQPYFPKTLPIVGATFLAGLLLLSIFILLRELFSGRAMRPVDNVQPPPADEIRMPAQMPAQVLAVSEAAGVLAQGNHDEKNVRRPKRSARASPSTEAVQQIYDSYTAIGDELPDNLHSVQRIASRLVELGVSRGLIVSPEGDDGSAASVRLTRELADRQLRAILIDMTGTGAISRAMLDGRTAAGITDLLASEKQFTDVIHSDHYSDAHVMPLGLCDPERAMRAIDRLPIILDALEAAYDLVIVECGPSNAEGVKRLYGSATQIILSVIDPEDNAVALSALDLQENGFEDVLILMGTEPEAPVPPAGEKKPRSRLVQ</sequence>
<gene>
    <name evidence="10" type="ORF">C7477_11511</name>
</gene>
<dbReference type="PANTHER" id="PTHR32309">
    <property type="entry name" value="TYROSINE-PROTEIN KINASE"/>
    <property type="match status" value="1"/>
</dbReference>
<comment type="caution">
    <text evidence="10">The sequence shown here is derived from an EMBL/GenBank/DDBJ whole genome shotgun (WGS) entry which is preliminary data.</text>
</comment>
<accession>A0A318T3A4</accession>
<dbReference type="EMBL" id="QJTF01000015">
    <property type="protein sequence ID" value="PYE87158.1"/>
    <property type="molecule type" value="Genomic_DNA"/>
</dbReference>
<reference evidence="10 11" key="1">
    <citation type="submission" date="2018-06" db="EMBL/GenBank/DDBJ databases">
        <title>Genomic Encyclopedia of Type Strains, Phase III (KMG-III): the genomes of soil and plant-associated and newly described type strains.</title>
        <authorList>
            <person name="Whitman W."/>
        </authorList>
    </citation>
    <scope>NUCLEOTIDE SEQUENCE [LARGE SCALE GENOMIC DNA]</scope>
    <source>
        <strain evidence="10 11">ORS 1419</strain>
    </source>
</reference>
<evidence type="ECO:0000256" key="4">
    <source>
        <dbReference type="ARBA" id="ARBA00022989"/>
    </source>
</evidence>
<keyword evidence="4 8" id="KW-1133">Transmembrane helix</keyword>
<dbReference type="InterPro" id="IPR050445">
    <property type="entry name" value="Bact_polysacc_biosynth/exp"/>
</dbReference>
<feature type="region of interest" description="Disordered" evidence="7">
    <location>
        <begin position="500"/>
        <end position="519"/>
    </location>
</feature>
<evidence type="ECO:0000256" key="7">
    <source>
        <dbReference type="SAM" id="MobiDB-lite"/>
    </source>
</evidence>
<dbReference type="AlphaFoldDB" id="A0A318T3A4"/>
<dbReference type="NCBIfam" id="TIGR01005">
    <property type="entry name" value="eps_transp_fam"/>
    <property type="match status" value="1"/>
</dbReference>
<feature type="transmembrane region" description="Helical" evidence="8">
    <location>
        <begin position="432"/>
        <end position="452"/>
    </location>
</feature>
<proteinExistence type="predicted"/>
<dbReference type="InterPro" id="IPR027417">
    <property type="entry name" value="P-loop_NTPase"/>
</dbReference>
<evidence type="ECO:0000259" key="9">
    <source>
        <dbReference type="Pfam" id="PF02706"/>
    </source>
</evidence>
<evidence type="ECO:0000256" key="5">
    <source>
        <dbReference type="ARBA" id="ARBA00023136"/>
    </source>
</evidence>
<keyword evidence="2" id="KW-1003">Cell membrane</keyword>
<evidence type="ECO:0000256" key="1">
    <source>
        <dbReference type="ARBA" id="ARBA00004651"/>
    </source>
</evidence>
<dbReference type="Gene3D" id="3.40.50.300">
    <property type="entry name" value="P-loop containing nucleotide triphosphate hydrolases"/>
    <property type="match status" value="1"/>
</dbReference>
<dbReference type="Proteomes" id="UP000247454">
    <property type="component" value="Unassembled WGS sequence"/>
</dbReference>
<protein>
    <submittedName>
        <fullName evidence="10">Exopolysaccharide transport family protein</fullName>
    </submittedName>
</protein>
<dbReference type="InterPro" id="IPR005700">
    <property type="entry name" value="EPS_ExoP-like"/>
</dbReference>
<keyword evidence="11" id="KW-1185">Reference proteome</keyword>
<dbReference type="InterPro" id="IPR003856">
    <property type="entry name" value="LPS_length_determ_N"/>
</dbReference>
<feature type="coiled-coil region" evidence="6">
    <location>
        <begin position="289"/>
        <end position="397"/>
    </location>
</feature>
<name>A0A318T3A4_9HYPH</name>
<evidence type="ECO:0000313" key="10">
    <source>
        <dbReference type="EMBL" id="PYE87158.1"/>
    </source>
</evidence>
<dbReference type="GO" id="GO:0005886">
    <property type="term" value="C:plasma membrane"/>
    <property type="evidence" value="ECO:0007669"/>
    <property type="project" value="UniProtKB-SubCell"/>
</dbReference>
<keyword evidence="5 8" id="KW-0472">Membrane</keyword>
<dbReference type="Pfam" id="PF02706">
    <property type="entry name" value="Wzz"/>
    <property type="match status" value="1"/>
</dbReference>
<dbReference type="OrthoDB" id="7786248at2"/>
<feature type="transmembrane region" description="Helical" evidence="8">
    <location>
        <begin position="27"/>
        <end position="48"/>
    </location>
</feature>
<keyword evidence="3 8" id="KW-0812">Transmembrane</keyword>
<dbReference type="GO" id="GO:0004713">
    <property type="term" value="F:protein tyrosine kinase activity"/>
    <property type="evidence" value="ECO:0007669"/>
    <property type="project" value="TreeGrafter"/>
</dbReference>
<comment type="subcellular location">
    <subcellularLocation>
        <location evidence="1">Cell membrane</location>
        <topology evidence="1">Multi-pass membrane protein</topology>
    </subcellularLocation>
</comment>
<dbReference type="SUPFAM" id="SSF52540">
    <property type="entry name" value="P-loop containing nucleoside triphosphate hydrolases"/>
    <property type="match status" value="1"/>
</dbReference>
<evidence type="ECO:0000313" key="11">
    <source>
        <dbReference type="Proteomes" id="UP000247454"/>
    </source>
</evidence>
<feature type="domain" description="Polysaccharide chain length determinant N-terminal" evidence="9">
    <location>
        <begin position="12"/>
        <end position="104"/>
    </location>
</feature>
<evidence type="ECO:0000256" key="2">
    <source>
        <dbReference type="ARBA" id="ARBA00022475"/>
    </source>
</evidence>
<evidence type="ECO:0000256" key="6">
    <source>
        <dbReference type="SAM" id="Coils"/>
    </source>
</evidence>
<keyword evidence="6" id="KW-0175">Coiled coil</keyword>
<evidence type="ECO:0000256" key="8">
    <source>
        <dbReference type="SAM" id="Phobius"/>
    </source>
</evidence>
<evidence type="ECO:0000256" key="3">
    <source>
        <dbReference type="ARBA" id="ARBA00022692"/>
    </source>
</evidence>